<dbReference type="OrthoDB" id="9793697at2"/>
<keyword evidence="5" id="KW-1185">Reference proteome</keyword>
<dbReference type="InterPro" id="IPR002645">
    <property type="entry name" value="STAS_dom"/>
</dbReference>
<dbReference type="EMBL" id="QRDZ01000039">
    <property type="protein sequence ID" value="RED56508.1"/>
    <property type="molecule type" value="Genomic_DNA"/>
</dbReference>
<dbReference type="PROSITE" id="PS50801">
    <property type="entry name" value="STAS"/>
    <property type="match status" value="1"/>
</dbReference>
<evidence type="ECO:0000256" key="2">
    <source>
        <dbReference type="RuleBase" id="RU003749"/>
    </source>
</evidence>
<dbReference type="InterPro" id="IPR036513">
    <property type="entry name" value="STAS_dom_sf"/>
</dbReference>
<accession>A0A3D9I418</accession>
<feature type="domain" description="STAS" evidence="3">
    <location>
        <begin position="6"/>
        <end position="109"/>
    </location>
</feature>
<dbReference type="Gene3D" id="3.30.750.24">
    <property type="entry name" value="STAS domain"/>
    <property type="match status" value="1"/>
</dbReference>
<comment type="similarity">
    <text evidence="1 2">Belongs to the anti-sigma-factor antagonist family.</text>
</comment>
<organism evidence="4 5">
    <name type="scientific">Cohnella phaseoli</name>
    <dbReference type="NCBI Taxonomy" id="456490"/>
    <lineage>
        <taxon>Bacteria</taxon>
        <taxon>Bacillati</taxon>
        <taxon>Bacillota</taxon>
        <taxon>Bacilli</taxon>
        <taxon>Bacillales</taxon>
        <taxon>Paenibacillaceae</taxon>
        <taxon>Cohnella</taxon>
    </lineage>
</organism>
<dbReference type="SUPFAM" id="SSF52091">
    <property type="entry name" value="SpoIIaa-like"/>
    <property type="match status" value="1"/>
</dbReference>
<dbReference type="InterPro" id="IPR003658">
    <property type="entry name" value="Anti-sigma_ant"/>
</dbReference>
<dbReference type="Pfam" id="PF13466">
    <property type="entry name" value="STAS_2"/>
    <property type="match status" value="1"/>
</dbReference>
<gene>
    <name evidence="4" type="ORF">DFP98_13966</name>
</gene>
<evidence type="ECO:0000313" key="4">
    <source>
        <dbReference type="EMBL" id="RED56508.1"/>
    </source>
</evidence>
<name>A0A3D9I418_9BACL</name>
<dbReference type="PANTHER" id="PTHR33495:SF2">
    <property type="entry name" value="ANTI-SIGMA FACTOR ANTAGONIST TM_1081-RELATED"/>
    <property type="match status" value="1"/>
</dbReference>
<protein>
    <recommendedName>
        <fullName evidence="2">Anti-sigma factor antagonist</fullName>
    </recommendedName>
</protein>
<dbReference type="NCBIfam" id="TIGR00377">
    <property type="entry name" value="ant_ant_sig"/>
    <property type="match status" value="1"/>
</dbReference>
<reference evidence="4 5" key="1">
    <citation type="submission" date="2018-07" db="EMBL/GenBank/DDBJ databases">
        <title>Genomic Encyclopedia of Type Strains, Phase III (KMG-III): the genomes of soil and plant-associated and newly described type strains.</title>
        <authorList>
            <person name="Whitman W."/>
        </authorList>
    </citation>
    <scope>NUCLEOTIDE SEQUENCE [LARGE SCALE GENOMIC DNA]</scope>
    <source>
        <strain evidence="4 5">CECT 7287</strain>
    </source>
</reference>
<proteinExistence type="inferred from homology"/>
<dbReference type="GO" id="GO:0043856">
    <property type="term" value="F:anti-sigma factor antagonist activity"/>
    <property type="evidence" value="ECO:0007669"/>
    <property type="project" value="InterPro"/>
</dbReference>
<dbReference type="InterPro" id="IPR058548">
    <property type="entry name" value="MlaB-like_STAS"/>
</dbReference>
<evidence type="ECO:0000313" key="5">
    <source>
        <dbReference type="Proteomes" id="UP000256977"/>
    </source>
</evidence>
<dbReference type="AlphaFoldDB" id="A0A3D9I418"/>
<dbReference type="Proteomes" id="UP000256977">
    <property type="component" value="Unassembled WGS sequence"/>
</dbReference>
<dbReference type="CDD" id="cd07043">
    <property type="entry name" value="STAS_anti-anti-sigma_factors"/>
    <property type="match status" value="1"/>
</dbReference>
<evidence type="ECO:0000259" key="3">
    <source>
        <dbReference type="PROSITE" id="PS50801"/>
    </source>
</evidence>
<evidence type="ECO:0000256" key="1">
    <source>
        <dbReference type="ARBA" id="ARBA00009013"/>
    </source>
</evidence>
<comment type="caution">
    <text evidence="4">The sequence shown here is derived from an EMBL/GenBank/DDBJ whole genome shotgun (WGS) entry which is preliminary data.</text>
</comment>
<dbReference type="PANTHER" id="PTHR33495">
    <property type="entry name" value="ANTI-SIGMA FACTOR ANTAGONIST TM_1081-RELATED-RELATED"/>
    <property type="match status" value="1"/>
</dbReference>
<sequence>MAMDKLTLRAEQADDRAVLHVGGEFDLEVAGQVRAALQPLIEQANRPVAIDLRELTYIDSTGIGILISAAKALHARGIPFGVEQAPSHIRKLFDMTGITPFLIKSESAK</sequence>